<organism evidence="1">
    <name type="scientific">invertebrate metagenome</name>
    <dbReference type="NCBI Taxonomy" id="1711999"/>
    <lineage>
        <taxon>unclassified sequences</taxon>
        <taxon>metagenomes</taxon>
        <taxon>organismal metagenomes</taxon>
    </lineage>
</organism>
<name>A0A2H9T5A8_9ZZZZ</name>
<dbReference type="EMBL" id="NSIT01000187">
    <property type="protein sequence ID" value="PJE78410.1"/>
    <property type="molecule type" value="Genomic_DNA"/>
</dbReference>
<sequence length="209" mass="24355">MSLSIYYIKRKVVICCFLFVFVPSSLQAHWLFNPYIMLRKGYFLLLSVLAVQGEQGYFNEMPNLSKNHRITVVEQRHSHPYYIGSTLNDYMAFYRSQPISQESVGVTLVCMEETFSDFYESLSDIGSGVTKNIKFRDMKPYPRLEKGMIDENGRCYQVDTGYAMRMFLIFSGVLTDATKLYMEGSDLDYINIHFQKIDDSRFCKQNSDL</sequence>
<dbReference type="AlphaFoldDB" id="A0A2H9T5A8"/>
<comment type="caution">
    <text evidence="1">The sequence shown here is derived from an EMBL/GenBank/DDBJ whole genome shotgun (WGS) entry which is preliminary data.</text>
</comment>
<proteinExistence type="predicted"/>
<gene>
    <name evidence="1" type="ORF">CI610_02651</name>
</gene>
<protein>
    <submittedName>
        <fullName evidence="1">Uncharacterized protein</fullName>
    </submittedName>
</protein>
<evidence type="ECO:0000313" key="1">
    <source>
        <dbReference type="EMBL" id="PJE78410.1"/>
    </source>
</evidence>
<reference evidence="1" key="1">
    <citation type="journal article" date="2017" name="Appl. Environ. Microbiol.">
        <title>Molecular characterization of an Endozoicomonas-like organism causing infection in king scallop Pecten maximus L.</title>
        <authorList>
            <person name="Cano I."/>
            <person name="van Aerle R."/>
            <person name="Ross S."/>
            <person name="Verner-Jeffreys D.W."/>
            <person name="Paley R.K."/>
            <person name="Rimmer G."/>
            <person name="Ryder D."/>
            <person name="Hooper P."/>
            <person name="Stone D."/>
            <person name="Feist S.W."/>
        </authorList>
    </citation>
    <scope>NUCLEOTIDE SEQUENCE</scope>
</reference>
<accession>A0A2H9T5A8</accession>